<dbReference type="Proteomes" id="UP001313282">
    <property type="component" value="Unassembled WGS sequence"/>
</dbReference>
<dbReference type="FunFam" id="3.40.1090.10:FF:000010">
    <property type="entry name" value="Lysophospholipase"/>
    <property type="match status" value="1"/>
</dbReference>
<evidence type="ECO:0000256" key="8">
    <source>
        <dbReference type="ARBA" id="ARBA00049531"/>
    </source>
</evidence>
<evidence type="ECO:0000256" key="6">
    <source>
        <dbReference type="ARBA" id="ARBA00023098"/>
    </source>
</evidence>
<keyword evidence="5 9" id="KW-0442">Lipid degradation</keyword>
<comment type="catalytic activity">
    <reaction evidence="8 10">
        <text>a 1-acyl-sn-glycero-3-phosphocholine + H2O = sn-glycerol 3-phosphocholine + a fatty acid + H(+)</text>
        <dbReference type="Rhea" id="RHEA:15177"/>
        <dbReference type="ChEBI" id="CHEBI:15377"/>
        <dbReference type="ChEBI" id="CHEBI:15378"/>
        <dbReference type="ChEBI" id="CHEBI:16870"/>
        <dbReference type="ChEBI" id="CHEBI:28868"/>
        <dbReference type="ChEBI" id="CHEBI:58168"/>
        <dbReference type="EC" id="3.1.1.5"/>
    </reaction>
</comment>
<dbReference type="SUPFAM" id="SSF52151">
    <property type="entry name" value="FabD/lysophospholipase-like"/>
    <property type="match status" value="1"/>
</dbReference>
<evidence type="ECO:0000259" key="11">
    <source>
        <dbReference type="PROSITE" id="PS51210"/>
    </source>
</evidence>
<dbReference type="PANTHER" id="PTHR10728">
    <property type="entry name" value="CYTOSOLIC PHOSPHOLIPASE A2"/>
    <property type="match status" value="1"/>
</dbReference>
<dbReference type="GO" id="GO:0004622">
    <property type="term" value="F:phosphatidylcholine lysophospholipase activity"/>
    <property type="evidence" value="ECO:0007669"/>
    <property type="project" value="UniProtKB-EC"/>
</dbReference>
<evidence type="ECO:0000256" key="1">
    <source>
        <dbReference type="ARBA" id="ARBA00008780"/>
    </source>
</evidence>
<evidence type="ECO:0000256" key="9">
    <source>
        <dbReference type="PROSITE-ProRule" id="PRU00555"/>
    </source>
</evidence>
<dbReference type="PROSITE" id="PS51210">
    <property type="entry name" value="PLA2C"/>
    <property type="match status" value="1"/>
</dbReference>
<feature type="signal peptide" evidence="10">
    <location>
        <begin position="1"/>
        <end position="25"/>
    </location>
</feature>
<dbReference type="AlphaFoldDB" id="A0AAN8NM36"/>
<dbReference type="EC" id="3.1.1.5" evidence="2 10"/>
<evidence type="ECO:0000256" key="7">
    <source>
        <dbReference type="ARBA" id="ARBA00023180"/>
    </source>
</evidence>
<dbReference type="GO" id="GO:0005829">
    <property type="term" value="C:cytosol"/>
    <property type="evidence" value="ECO:0007669"/>
    <property type="project" value="TreeGrafter"/>
</dbReference>
<evidence type="ECO:0000256" key="4">
    <source>
        <dbReference type="ARBA" id="ARBA00022801"/>
    </source>
</evidence>
<accession>A0AAN8NM36</accession>
<feature type="domain" description="PLA2c" evidence="11">
    <location>
        <begin position="59"/>
        <end position="614"/>
    </location>
</feature>
<dbReference type="PANTHER" id="PTHR10728:SF33">
    <property type="entry name" value="LYSOPHOSPHOLIPASE 1-RELATED"/>
    <property type="match status" value="1"/>
</dbReference>
<name>A0AAN8NM36_9PEZI</name>
<evidence type="ECO:0000256" key="5">
    <source>
        <dbReference type="ARBA" id="ARBA00022963"/>
    </source>
</evidence>
<comment type="caution">
    <text evidence="12">The sequence shown here is derived from an EMBL/GenBank/DDBJ whole genome shotgun (WGS) entry which is preliminary data.</text>
</comment>
<evidence type="ECO:0000256" key="3">
    <source>
        <dbReference type="ARBA" id="ARBA00022729"/>
    </source>
</evidence>
<comment type="similarity">
    <text evidence="1 10">Belongs to the lysophospholipase family.</text>
</comment>
<gene>
    <name evidence="12" type="primary">PLB1_1</name>
    <name evidence="12" type="ORF">TWF718_002354</name>
</gene>
<evidence type="ECO:0000256" key="2">
    <source>
        <dbReference type="ARBA" id="ARBA00013274"/>
    </source>
</evidence>
<keyword evidence="4 9" id="KW-0378">Hydrolase</keyword>
<keyword evidence="3 10" id="KW-0732">Signal</keyword>
<dbReference type="Pfam" id="PF01735">
    <property type="entry name" value="PLA2_B"/>
    <property type="match status" value="1"/>
</dbReference>
<dbReference type="GO" id="GO:0004623">
    <property type="term" value="F:phospholipase A2 activity"/>
    <property type="evidence" value="ECO:0007669"/>
    <property type="project" value="TreeGrafter"/>
</dbReference>
<protein>
    <recommendedName>
        <fullName evidence="2 10">Lysophospholipase</fullName>
        <ecNumber evidence="2 10">3.1.1.5</ecNumber>
    </recommendedName>
</protein>
<organism evidence="12 13">
    <name type="scientific">Orbilia javanica</name>
    <dbReference type="NCBI Taxonomy" id="47235"/>
    <lineage>
        <taxon>Eukaryota</taxon>
        <taxon>Fungi</taxon>
        <taxon>Dikarya</taxon>
        <taxon>Ascomycota</taxon>
        <taxon>Pezizomycotina</taxon>
        <taxon>Orbiliomycetes</taxon>
        <taxon>Orbiliales</taxon>
        <taxon>Orbiliaceae</taxon>
        <taxon>Orbilia</taxon>
    </lineage>
</organism>
<dbReference type="InterPro" id="IPR002642">
    <property type="entry name" value="LysoPLipase_cat_dom"/>
</dbReference>
<dbReference type="EMBL" id="JAVHNR010000010">
    <property type="protein sequence ID" value="KAK6331812.1"/>
    <property type="molecule type" value="Genomic_DNA"/>
</dbReference>
<keyword evidence="13" id="KW-1185">Reference proteome</keyword>
<keyword evidence="7" id="KW-0325">Glycoprotein</keyword>
<dbReference type="CDD" id="cd07203">
    <property type="entry name" value="cPLA2_Fungal_PLB"/>
    <property type="match status" value="1"/>
</dbReference>
<keyword evidence="6 9" id="KW-0443">Lipid metabolism</keyword>
<dbReference type="Gene3D" id="3.40.1090.10">
    <property type="entry name" value="Cytosolic phospholipase A2 catalytic domain"/>
    <property type="match status" value="1"/>
</dbReference>
<dbReference type="SMART" id="SM00022">
    <property type="entry name" value="PLAc"/>
    <property type="match status" value="1"/>
</dbReference>
<sequence>MGGQNLAGFLLYLGLLSTGYVAASAIDVDSVRAAELYSLSLEKRVVPDAPNGYAPGAVSCPSTRPSIRSASELSSEEVAWLDKRRNNTIQPLRDFLTRVNITGFDAGAYIDSNRNNARRIPNIGIAMSGGGYRALMNGAGALAAFDSRTTNSTSAGHLGGLLQSATYLSGLSGGGWLVGSLSLNNFTSVEAIVNSNPDETGSLWQFQNSIFAGPEKSEVQTLSGRKYYENIIDAVHAKADAGFNTSITDLWGRALSFQLINSPEGGPGITWSGISDDPDFVAANVPMPILVADGRAPGEIIISLNTTVFEFNPFEMGSWDPTVFGFAPIRYVGSNFSQGVVVRGEECIRGFDNAGFVMGTSSSLFNQFLLNLDSVASAIPSILKSLVEKVLNELSTDENDIADWTPNPFYRWNPQTNPSAESKRLTLVDGGEDLQNLPLQPLIQPEREVDVIFAVDSSADTLAPGANWPNGTALVATYARSISGELNNGTGFPSIPDQNTFVNLGLNSRPTFFGCDASNFTDVVPPLLVYVPNSPYIFNSNVSTFTMSYNISERNAIIQNGYLVATRGNSTLDANWPQCVGCAIMSRTWSRSGATVPDVCNQCFNRYCWNGTRASEEPAQPYEPTLALTEVNLSSNKKNSAVGLAPSVMSLMVVVGSIFMIAF</sequence>
<dbReference type="GO" id="GO:0005783">
    <property type="term" value="C:endoplasmic reticulum"/>
    <property type="evidence" value="ECO:0007669"/>
    <property type="project" value="TreeGrafter"/>
</dbReference>
<proteinExistence type="inferred from homology"/>
<dbReference type="GO" id="GO:0046475">
    <property type="term" value="P:glycerophospholipid catabolic process"/>
    <property type="evidence" value="ECO:0007669"/>
    <property type="project" value="TreeGrafter"/>
</dbReference>
<reference evidence="12 13" key="1">
    <citation type="submission" date="2019-10" db="EMBL/GenBank/DDBJ databases">
        <authorList>
            <person name="Palmer J.M."/>
        </authorList>
    </citation>
    <scope>NUCLEOTIDE SEQUENCE [LARGE SCALE GENOMIC DNA]</scope>
    <source>
        <strain evidence="12 13">TWF718</strain>
    </source>
</reference>
<evidence type="ECO:0000313" key="13">
    <source>
        <dbReference type="Proteomes" id="UP001313282"/>
    </source>
</evidence>
<dbReference type="InterPro" id="IPR016035">
    <property type="entry name" value="Acyl_Trfase/lysoPLipase"/>
</dbReference>
<evidence type="ECO:0000313" key="12">
    <source>
        <dbReference type="EMBL" id="KAK6331812.1"/>
    </source>
</evidence>
<evidence type="ECO:0000256" key="10">
    <source>
        <dbReference type="RuleBase" id="RU362103"/>
    </source>
</evidence>
<feature type="chain" id="PRO_5042668985" description="Lysophospholipase" evidence="10">
    <location>
        <begin position="26"/>
        <end position="663"/>
    </location>
</feature>